<dbReference type="RefSeq" id="XP_040688467.1">
    <property type="nucleotide sequence ID" value="XM_040835204.1"/>
</dbReference>
<dbReference type="GeneID" id="63751052"/>
<keyword evidence="1" id="KW-0812">Transmembrane</keyword>
<reference evidence="3" key="1">
    <citation type="journal article" date="2017" name="Genome Biol.">
        <title>Comparative genomics reveals high biological diversity and specific adaptations in the industrially and medically important fungal genus Aspergillus.</title>
        <authorList>
            <person name="de Vries R.P."/>
            <person name="Riley R."/>
            <person name="Wiebenga A."/>
            <person name="Aguilar-Osorio G."/>
            <person name="Amillis S."/>
            <person name="Uchima C.A."/>
            <person name="Anderluh G."/>
            <person name="Asadollahi M."/>
            <person name="Askin M."/>
            <person name="Barry K."/>
            <person name="Battaglia E."/>
            <person name="Bayram O."/>
            <person name="Benocci T."/>
            <person name="Braus-Stromeyer S.A."/>
            <person name="Caldana C."/>
            <person name="Canovas D."/>
            <person name="Cerqueira G.C."/>
            <person name="Chen F."/>
            <person name="Chen W."/>
            <person name="Choi C."/>
            <person name="Clum A."/>
            <person name="Dos Santos R.A."/>
            <person name="Damasio A.R."/>
            <person name="Diallinas G."/>
            <person name="Emri T."/>
            <person name="Fekete E."/>
            <person name="Flipphi M."/>
            <person name="Freyberg S."/>
            <person name="Gallo A."/>
            <person name="Gournas C."/>
            <person name="Habgood R."/>
            <person name="Hainaut M."/>
            <person name="Harispe M.L."/>
            <person name="Henrissat B."/>
            <person name="Hilden K.S."/>
            <person name="Hope R."/>
            <person name="Hossain A."/>
            <person name="Karabika E."/>
            <person name="Karaffa L."/>
            <person name="Karanyi Z."/>
            <person name="Krasevec N."/>
            <person name="Kuo A."/>
            <person name="Kusch H."/>
            <person name="LaButti K."/>
            <person name="Lagendijk E.L."/>
            <person name="Lapidus A."/>
            <person name="Levasseur A."/>
            <person name="Lindquist E."/>
            <person name="Lipzen A."/>
            <person name="Logrieco A.F."/>
            <person name="MacCabe A."/>
            <person name="Maekelae M.R."/>
            <person name="Malavazi I."/>
            <person name="Melin P."/>
            <person name="Meyer V."/>
            <person name="Mielnichuk N."/>
            <person name="Miskei M."/>
            <person name="Molnar A.P."/>
            <person name="Mule G."/>
            <person name="Ngan C.Y."/>
            <person name="Orejas M."/>
            <person name="Orosz E."/>
            <person name="Ouedraogo J.P."/>
            <person name="Overkamp K.M."/>
            <person name="Park H.-S."/>
            <person name="Perrone G."/>
            <person name="Piumi F."/>
            <person name="Punt P.J."/>
            <person name="Ram A.F."/>
            <person name="Ramon A."/>
            <person name="Rauscher S."/>
            <person name="Record E."/>
            <person name="Riano-Pachon D.M."/>
            <person name="Robert V."/>
            <person name="Roehrig J."/>
            <person name="Ruller R."/>
            <person name="Salamov A."/>
            <person name="Salih N.S."/>
            <person name="Samson R.A."/>
            <person name="Sandor E."/>
            <person name="Sanguinetti M."/>
            <person name="Schuetze T."/>
            <person name="Sepcic K."/>
            <person name="Shelest E."/>
            <person name="Sherlock G."/>
            <person name="Sophianopoulou V."/>
            <person name="Squina F.M."/>
            <person name="Sun H."/>
            <person name="Susca A."/>
            <person name="Todd R.B."/>
            <person name="Tsang A."/>
            <person name="Unkles S.E."/>
            <person name="van de Wiele N."/>
            <person name="van Rossen-Uffink D."/>
            <person name="Oliveira J.V."/>
            <person name="Vesth T.C."/>
            <person name="Visser J."/>
            <person name="Yu J.-H."/>
            <person name="Zhou M."/>
            <person name="Andersen M.R."/>
            <person name="Archer D.B."/>
            <person name="Baker S.E."/>
            <person name="Benoit I."/>
            <person name="Brakhage A.A."/>
            <person name="Braus G.H."/>
            <person name="Fischer R."/>
            <person name="Frisvad J.C."/>
            <person name="Goldman G.H."/>
            <person name="Houbraken J."/>
            <person name="Oakley B."/>
            <person name="Pocsi I."/>
            <person name="Scazzocchio C."/>
            <person name="Seiboth B."/>
            <person name="vanKuyk P.A."/>
            <person name="Wortman J."/>
            <person name="Dyer P.S."/>
            <person name="Grigoriev I.V."/>
        </authorList>
    </citation>
    <scope>NUCLEOTIDE SEQUENCE [LARGE SCALE GENOMIC DNA]</scope>
    <source>
        <strain evidence="3">DTO 134E9</strain>
    </source>
</reference>
<protein>
    <recommendedName>
        <fullName evidence="4">MARVEL domain-containing protein</fullName>
    </recommendedName>
</protein>
<keyword evidence="1" id="KW-1133">Transmembrane helix</keyword>
<keyword evidence="3" id="KW-1185">Reference proteome</keyword>
<name>A0A1L9RIR4_ASPWE</name>
<dbReference type="VEuPathDB" id="FungiDB:ASPWEDRAFT_39876"/>
<evidence type="ECO:0000313" key="2">
    <source>
        <dbReference type="EMBL" id="OJJ34791.1"/>
    </source>
</evidence>
<proteinExistence type="predicted"/>
<evidence type="ECO:0000313" key="3">
    <source>
        <dbReference type="Proteomes" id="UP000184383"/>
    </source>
</evidence>
<feature type="transmembrane region" description="Helical" evidence="1">
    <location>
        <begin position="189"/>
        <end position="214"/>
    </location>
</feature>
<keyword evidence="1" id="KW-0472">Membrane</keyword>
<sequence length="241" mass="26574">MNSEVTLSGSYQASCTADQKESTYLQRTRPLGWLRIGLAFIIFGAAIAVVGCEAVPLQHYQSTFAYTKVWLYLWPLNFDLRPTKAILSCGGIIAFQNLVYIVAALLPTPRSRIRFLNLLAGATAVSGFITSLVGVLFTIYLPSSTYPSGFNENETLHSWTCKWKSIRNPSSSDAQAPIHFERDCTETQAAFVLLGILIGLEIIMGFVAAAGLWLERSLIRHRRTGVFDLETVKVAAKNSGF</sequence>
<dbReference type="Proteomes" id="UP000184383">
    <property type="component" value="Unassembled WGS sequence"/>
</dbReference>
<dbReference type="OrthoDB" id="3890746at2759"/>
<gene>
    <name evidence="2" type="ORF">ASPWEDRAFT_39876</name>
</gene>
<evidence type="ECO:0008006" key="4">
    <source>
        <dbReference type="Google" id="ProtNLM"/>
    </source>
</evidence>
<feature type="transmembrane region" description="Helical" evidence="1">
    <location>
        <begin position="118"/>
        <end position="141"/>
    </location>
</feature>
<organism evidence="2 3">
    <name type="scientific">Aspergillus wentii DTO 134E9</name>
    <dbReference type="NCBI Taxonomy" id="1073089"/>
    <lineage>
        <taxon>Eukaryota</taxon>
        <taxon>Fungi</taxon>
        <taxon>Dikarya</taxon>
        <taxon>Ascomycota</taxon>
        <taxon>Pezizomycotina</taxon>
        <taxon>Eurotiomycetes</taxon>
        <taxon>Eurotiomycetidae</taxon>
        <taxon>Eurotiales</taxon>
        <taxon>Aspergillaceae</taxon>
        <taxon>Aspergillus</taxon>
        <taxon>Aspergillus subgen. Cremei</taxon>
    </lineage>
</organism>
<accession>A0A1L9RIR4</accession>
<feature type="transmembrane region" description="Helical" evidence="1">
    <location>
        <begin position="85"/>
        <end position="106"/>
    </location>
</feature>
<feature type="transmembrane region" description="Helical" evidence="1">
    <location>
        <begin position="32"/>
        <end position="51"/>
    </location>
</feature>
<dbReference type="EMBL" id="KV878212">
    <property type="protein sequence ID" value="OJJ34791.1"/>
    <property type="molecule type" value="Genomic_DNA"/>
</dbReference>
<evidence type="ECO:0000256" key="1">
    <source>
        <dbReference type="SAM" id="Phobius"/>
    </source>
</evidence>
<dbReference type="AlphaFoldDB" id="A0A1L9RIR4"/>